<accession>A0ABQ7DYY5</accession>
<dbReference type="EMBL" id="QGKV02000649">
    <property type="protein sequence ID" value="KAF3582556.1"/>
    <property type="molecule type" value="Genomic_DNA"/>
</dbReference>
<gene>
    <name evidence="2" type="ORF">DY000_02031659</name>
</gene>
<sequence>MWRGSARRRDKPIADAVTAVARKDTCRGIVHYIKEGMREGRNPNSRGDKLQGHERTQSKVAKEPNQSRGNFNTIVMGVKTAGTDKMATRGRGMKTRTRLSVVSMVYAEKQSGKEEKPS</sequence>
<dbReference type="Proteomes" id="UP000266723">
    <property type="component" value="Unassembled WGS sequence"/>
</dbReference>
<evidence type="ECO:0000256" key="1">
    <source>
        <dbReference type="SAM" id="MobiDB-lite"/>
    </source>
</evidence>
<name>A0ABQ7DYY5_BRACR</name>
<reference evidence="2 3" key="1">
    <citation type="journal article" date="2020" name="BMC Genomics">
        <title>Intraspecific diversification of the crop wild relative Brassica cretica Lam. using demographic model selection.</title>
        <authorList>
            <person name="Kioukis A."/>
            <person name="Michalopoulou V.A."/>
            <person name="Briers L."/>
            <person name="Pirintsos S."/>
            <person name="Studholme D.J."/>
            <person name="Pavlidis P."/>
            <person name="Sarris P.F."/>
        </authorList>
    </citation>
    <scope>NUCLEOTIDE SEQUENCE [LARGE SCALE GENOMIC DNA]</scope>
    <source>
        <strain evidence="3">cv. PFS-1207/04</strain>
    </source>
</reference>
<evidence type="ECO:0000313" key="3">
    <source>
        <dbReference type="Proteomes" id="UP000266723"/>
    </source>
</evidence>
<feature type="region of interest" description="Disordered" evidence="1">
    <location>
        <begin position="35"/>
        <end position="70"/>
    </location>
</feature>
<comment type="caution">
    <text evidence="2">The sequence shown here is derived from an EMBL/GenBank/DDBJ whole genome shotgun (WGS) entry which is preliminary data.</text>
</comment>
<protein>
    <submittedName>
        <fullName evidence="2">Uncharacterized protein</fullName>
    </submittedName>
</protein>
<feature type="compositionally biased region" description="Basic and acidic residues" evidence="1">
    <location>
        <begin position="35"/>
        <end position="62"/>
    </location>
</feature>
<evidence type="ECO:0000313" key="2">
    <source>
        <dbReference type="EMBL" id="KAF3582556.1"/>
    </source>
</evidence>
<organism evidence="2 3">
    <name type="scientific">Brassica cretica</name>
    <name type="common">Mustard</name>
    <dbReference type="NCBI Taxonomy" id="69181"/>
    <lineage>
        <taxon>Eukaryota</taxon>
        <taxon>Viridiplantae</taxon>
        <taxon>Streptophyta</taxon>
        <taxon>Embryophyta</taxon>
        <taxon>Tracheophyta</taxon>
        <taxon>Spermatophyta</taxon>
        <taxon>Magnoliopsida</taxon>
        <taxon>eudicotyledons</taxon>
        <taxon>Gunneridae</taxon>
        <taxon>Pentapetalae</taxon>
        <taxon>rosids</taxon>
        <taxon>malvids</taxon>
        <taxon>Brassicales</taxon>
        <taxon>Brassicaceae</taxon>
        <taxon>Brassiceae</taxon>
        <taxon>Brassica</taxon>
    </lineage>
</organism>
<proteinExistence type="predicted"/>
<keyword evidence="3" id="KW-1185">Reference proteome</keyword>